<dbReference type="PROSITE" id="PS50181">
    <property type="entry name" value="FBOX"/>
    <property type="match status" value="1"/>
</dbReference>
<dbReference type="Proteomes" id="UP001215280">
    <property type="component" value="Unassembled WGS sequence"/>
</dbReference>
<dbReference type="EMBL" id="JARJLG010000095">
    <property type="protein sequence ID" value="KAJ7747178.1"/>
    <property type="molecule type" value="Genomic_DNA"/>
</dbReference>
<sequence>MSASLLDLPNELLHIICQDLDDDGLLHLASTCRRINLLAIPLVFSRCDYELPTSSIPSIHLTSGNIRLLQALSIASFVTSIDVLDFSMIHSPTPEILDAIRALHALVTRLAHLGHVRLLVSDLYAQKTPQNTEKLRPWPHVMAAMLNTAAQRGDCAITIYGGTYAYFSDPRPFRHVVAPVAAPPTKPPQPTSLAQTLAQTLRAVFGRLFRPAAAAGCPPLLPRPPLIQSHANPSPLALPPAARPRLTTLNIHSSLLLHATFYPWTLHTLNSAPLTTLSLDNIDLLHYDWALLLPALTLPALTSLAVLRTAIAVPDLTAFLARHPALRALDLSFHAALGPLVPYAPPHLLPKLISIHGPPDCLLYFLAAGDAVYPDLRVVGIRSHAVSGYDLAQFDQLVACLRLRRVVPRVDLEGRLAARCQLPAGVGGDAGPGEEHDAEF</sequence>
<protein>
    <recommendedName>
        <fullName evidence="1">F-box domain-containing protein</fullName>
    </recommendedName>
</protein>
<evidence type="ECO:0000313" key="3">
    <source>
        <dbReference type="Proteomes" id="UP001215280"/>
    </source>
</evidence>
<dbReference type="AlphaFoldDB" id="A0AAD7N640"/>
<reference evidence="2" key="1">
    <citation type="submission" date="2023-03" db="EMBL/GenBank/DDBJ databases">
        <title>Massive genome expansion in bonnet fungi (Mycena s.s.) driven by repeated elements and novel gene families across ecological guilds.</title>
        <authorList>
            <consortium name="Lawrence Berkeley National Laboratory"/>
            <person name="Harder C.B."/>
            <person name="Miyauchi S."/>
            <person name="Viragh M."/>
            <person name="Kuo A."/>
            <person name="Thoen E."/>
            <person name="Andreopoulos B."/>
            <person name="Lu D."/>
            <person name="Skrede I."/>
            <person name="Drula E."/>
            <person name="Henrissat B."/>
            <person name="Morin E."/>
            <person name="Kohler A."/>
            <person name="Barry K."/>
            <person name="LaButti K."/>
            <person name="Morin E."/>
            <person name="Salamov A."/>
            <person name="Lipzen A."/>
            <person name="Mereny Z."/>
            <person name="Hegedus B."/>
            <person name="Baldrian P."/>
            <person name="Stursova M."/>
            <person name="Weitz H."/>
            <person name="Taylor A."/>
            <person name="Grigoriev I.V."/>
            <person name="Nagy L.G."/>
            <person name="Martin F."/>
            <person name="Kauserud H."/>
        </authorList>
    </citation>
    <scope>NUCLEOTIDE SEQUENCE</scope>
    <source>
        <strain evidence="2">CBHHK188m</strain>
    </source>
</reference>
<dbReference type="InterPro" id="IPR001810">
    <property type="entry name" value="F-box_dom"/>
</dbReference>
<evidence type="ECO:0000313" key="2">
    <source>
        <dbReference type="EMBL" id="KAJ7747178.1"/>
    </source>
</evidence>
<organism evidence="2 3">
    <name type="scientific">Mycena maculata</name>
    <dbReference type="NCBI Taxonomy" id="230809"/>
    <lineage>
        <taxon>Eukaryota</taxon>
        <taxon>Fungi</taxon>
        <taxon>Dikarya</taxon>
        <taxon>Basidiomycota</taxon>
        <taxon>Agaricomycotina</taxon>
        <taxon>Agaricomycetes</taxon>
        <taxon>Agaricomycetidae</taxon>
        <taxon>Agaricales</taxon>
        <taxon>Marasmiineae</taxon>
        <taxon>Mycenaceae</taxon>
        <taxon>Mycena</taxon>
    </lineage>
</organism>
<proteinExistence type="predicted"/>
<gene>
    <name evidence="2" type="ORF">DFH07DRAFT_776131</name>
</gene>
<comment type="caution">
    <text evidence="2">The sequence shown here is derived from an EMBL/GenBank/DDBJ whole genome shotgun (WGS) entry which is preliminary data.</text>
</comment>
<dbReference type="SUPFAM" id="SSF81383">
    <property type="entry name" value="F-box domain"/>
    <property type="match status" value="1"/>
</dbReference>
<dbReference type="SUPFAM" id="SSF52047">
    <property type="entry name" value="RNI-like"/>
    <property type="match status" value="1"/>
</dbReference>
<name>A0AAD7N640_9AGAR</name>
<keyword evidence="3" id="KW-1185">Reference proteome</keyword>
<accession>A0AAD7N640</accession>
<feature type="domain" description="F-box" evidence="1">
    <location>
        <begin position="2"/>
        <end position="47"/>
    </location>
</feature>
<evidence type="ECO:0000259" key="1">
    <source>
        <dbReference type="PROSITE" id="PS50181"/>
    </source>
</evidence>
<dbReference type="InterPro" id="IPR036047">
    <property type="entry name" value="F-box-like_dom_sf"/>
</dbReference>